<name>A0A401YX01_9ACTN</name>
<dbReference type="Proteomes" id="UP000286931">
    <property type="component" value="Unassembled WGS sequence"/>
</dbReference>
<gene>
    <name evidence="2" type="ORF">EHYA_06831</name>
</gene>
<keyword evidence="1" id="KW-0732">Signal</keyword>
<evidence type="ECO:0000256" key="1">
    <source>
        <dbReference type="SAM" id="SignalP"/>
    </source>
</evidence>
<evidence type="ECO:0000313" key="2">
    <source>
        <dbReference type="EMBL" id="GCD99119.1"/>
    </source>
</evidence>
<evidence type="ECO:0000313" key="3">
    <source>
        <dbReference type="Proteomes" id="UP000286931"/>
    </source>
</evidence>
<sequence>MEACRRILAGTLAGVATTVALAFVAPPAQAESQSTAATTRVQQTDGRVGTLGFGECADVLSAAGYTVYYARAAACSVGTGVGTVSAIAACGVSLTSTFVMPFVAGAACAAAALP</sequence>
<keyword evidence="3" id="KW-1185">Reference proteome</keyword>
<organism evidence="2 3">
    <name type="scientific">Embleya hyalina</name>
    <dbReference type="NCBI Taxonomy" id="516124"/>
    <lineage>
        <taxon>Bacteria</taxon>
        <taxon>Bacillati</taxon>
        <taxon>Actinomycetota</taxon>
        <taxon>Actinomycetes</taxon>
        <taxon>Kitasatosporales</taxon>
        <taxon>Streptomycetaceae</taxon>
        <taxon>Embleya</taxon>
    </lineage>
</organism>
<dbReference type="AlphaFoldDB" id="A0A401YX01"/>
<feature type="chain" id="PRO_5019339679" evidence="1">
    <location>
        <begin position="31"/>
        <end position="114"/>
    </location>
</feature>
<dbReference type="EMBL" id="BIFH01000031">
    <property type="protein sequence ID" value="GCD99119.1"/>
    <property type="molecule type" value="Genomic_DNA"/>
</dbReference>
<reference evidence="2 3" key="1">
    <citation type="submission" date="2018-12" db="EMBL/GenBank/DDBJ databases">
        <title>Draft genome sequence of Embleya hyalina NBRC 13850T.</title>
        <authorList>
            <person name="Komaki H."/>
            <person name="Hosoyama A."/>
            <person name="Kimura A."/>
            <person name="Ichikawa N."/>
            <person name="Tamura T."/>
        </authorList>
    </citation>
    <scope>NUCLEOTIDE SEQUENCE [LARGE SCALE GENOMIC DNA]</scope>
    <source>
        <strain evidence="2 3">NBRC 13850</strain>
    </source>
</reference>
<accession>A0A401YX01</accession>
<protein>
    <submittedName>
        <fullName evidence="2">Uncharacterized protein</fullName>
    </submittedName>
</protein>
<comment type="caution">
    <text evidence="2">The sequence shown here is derived from an EMBL/GenBank/DDBJ whole genome shotgun (WGS) entry which is preliminary data.</text>
</comment>
<feature type="signal peptide" evidence="1">
    <location>
        <begin position="1"/>
        <end position="30"/>
    </location>
</feature>
<proteinExistence type="predicted"/>